<dbReference type="Gene3D" id="3.40.50.300">
    <property type="entry name" value="P-loop containing nucleotide triphosphate hydrolases"/>
    <property type="match status" value="2"/>
</dbReference>
<dbReference type="STRING" id="1215338.A0A059J392"/>
<feature type="domain" description="Helicase C-terminal" evidence="14">
    <location>
        <begin position="932"/>
        <end position="1109"/>
    </location>
</feature>
<evidence type="ECO:0000256" key="9">
    <source>
        <dbReference type="ARBA" id="ARBA00022884"/>
    </source>
</evidence>
<evidence type="ECO:0000256" key="2">
    <source>
        <dbReference type="ARBA" id="ARBA00012552"/>
    </source>
</evidence>
<evidence type="ECO:0000259" key="13">
    <source>
        <dbReference type="PROSITE" id="PS51192"/>
    </source>
</evidence>
<dbReference type="GO" id="GO:0003724">
    <property type="term" value="F:RNA helicase activity"/>
    <property type="evidence" value="ECO:0007669"/>
    <property type="project" value="UniProtKB-EC"/>
</dbReference>
<gene>
    <name evidence="15" type="ORF">H109_05762</name>
</gene>
<feature type="region of interest" description="Disordered" evidence="12">
    <location>
        <begin position="881"/>
        <end position="904"/>
    </location>
</feature>
<dbReference type="InterPro" id="IPR014001">
    <property type="entry name" value="Helicase_ATP-bd"/>
</dbReference>
<dbReference type="PROSITE" id="PS51192">
    <property type="entry name" value="HELICASE_ATP_BIND_1"/>
    <property type="match status" value="1"/>
</dbReference>
<keyword evidence="6" id="KW-0378">Hydrolase</keyword>
<evidence type="ECO:0000256" key="1">
    <source>
        <dbReference type="ARBA" id="ARBA00004229"/>
    </source>
</evidence>
<comment type="catalytic activity">
    <reaction evidence="11">
        <text>ATP + H2O = ADP + phosphate + H(+)</text>
        <dbReference type="Rhea" id="RHEA:13065"/>
        <dbReference type="ChEBI" id="CHEBI:15377"/>
        <dbReference type="ChEBI" id="CHEBI:15378"/>
        <dbReference type="ChEBI" id="CHEBI:30616"/>
        <dbReference type="ChEBI" id="CHEBI:43474"/>
        <dbReference type="ChEBI" id="CHEBI:456216"/>
        <dbReference type="EC" id="3.6.4.13"/>
    </reaction>
</comment>
<evidence type="ECO:0000256" key="11">
    <source>
        <dbReference type="ARBA" id="ARBA00047984"/>
    </source>
</evidence>
<dbReference type="Gene3D" id="1.20.120.1080">
    <property type="match status" value="1"/>
</dbReference>
<organism evidence="15 16">
    <name type="scientific">Trichophyton interdigitale (strain MR816)</name>
    <dbReference type="NCBI Taxonomy" id="1215338"/>
    <lineage>
        <taxon>Eukaryota</taxon>
        <taxon>Fungi</taxon>
        <taxon>Dikarya</taxon>
        <taxon>Ascomycota</taxon>
        <taxon>Pezizomycotina</taxon>
        <taxon>Eurotiomycetes</taxon>
        <taxon>Eurotiomycetidae</taxon>
        <taxon>Onygenales</taxon>
        <taxon>Arthrodermataceae</taxon>
        <taxon>Trichophyton</taxon>
    </lineage>
</organism>
<feature type="compositionally biased region" description="Low complexity" evidence="12">
    <location>
        <begin position="11"/>
        <end position="35"/>
    </location>
</feature>
<evidence type="ECO:0000256" key="4">
    <source>
        <dbReference type="ARBA" id="ARBA00022640"/>
    </source>
</evidence>
<evidence type="ECO:0000256" key="8">
    <source>
        <dbReference type="ARBA" id="ARBA00022840"/>
    </source>
</evidence>
<evidence type="ECO:0000256" key="3">
    <source>
        <dbReference type="ARBA" id="ARBA00022528"/>
    </source>
</evidence>
<dbReference type="CDD" id="cd17917">
    <property type="entry name" value="DEXHc_RHA-like"/>
    <property type="match status" value="1"/>
</dbReference>
<evidence type="ECO:0000256" key="7">
    <source>
        <dbReference type="ARBA" id="ARBA00022806"/>
    </source>
</evidence>
<dbReference type="FunFam" id="3.40.50.300:FF:000819">
    <property type="entry name" value="ATP dependent RNA helicase, putative"/>
    <property type="match status" value="1"/>
</dbReference>
<feature type="compositionally biased region" description="Basic residues" evidence="12">
    <location>
        <begin position="1"/>
        <end position="10"/>
    </location>
</feature>
<evidence type="ECO:0000313" key="16">
    <source>
        <dbReference type="Proteomes" id="UP000024533"/>
    </source>
</evidence>
<dbReference type="EMBL" id="AOKY01000360">
    <property type="protein sequence ID" value="KDB22315.1"/>
    <property type="molecule type" value="Genomic_DNA"/>
</dbReference>
<dbReference type="InterPro" id="IPR007502">
    <property type="entry name" value="Helicase-assoc_dom"/>
</dbReference>
<dbReference type="InterPro" id="IPR027417">
    <property type="entry name" value="P-loop_NTPase"/>
</dbReference>
<evidence type="ECO:0000256" key="6">
    <source>
        <dbReference type="ARBA" id="ARBA00022801"/>
    </source>
</evidence>
<keyword evidence="16" id="KW-1185">Reference proteome</keyword>
<dbReference type="PANTHER" id="PTHR18934">
    <property type="entry name" value="ATP-DEPENDENT RNA HELICASE"/>
    <property type="match status" value="1"/>
</dbReference>
<feature type="compositionally biased region" description="Basic and acidic residues" evidence="12">
    <location>
        <begin position="413"/>
        <end position="424"/>
    </location>
</feature>
<dbReference type="PROSITE" id="PS51194">
    <property type="entry name" value="HELICASE_CTER"/>
    <property type="match status" value="1"/>
</dbReference>
<dbReference type="CDD" id="cd18791">
    <property type="entry name" value="SF2_C_RHA"/>
    <property type="match status" value="1"/>
</dbReference>
<keyword evidence="10" id="KW-0809">Transit peptide</keyword>
<dbReference type="SMART" id="SM00847">
    <property type="entry name" value="HA2"/>
    <property type="match status" value="1"/>
</dbReference>
<comment type="subcellular location">
    <subcellularLocation>
        <location evidence="1">Plastid</location>
        <location evidence="1">Chloroplast</location>
    </subcellularLocation>
</comment>
<dbReference type="Proteomes" id="UP000024533">
    <property type="component" value="Unassembled WGS sequence"/>
</dbReference>
<evidence type="ECO:0000256" key="5">
    <source>
        <dbReference type="ARBA" id="ARBA00022741"/>
    </source>
</evidence>
<proteinExistence type="predicted"/>
<dbReference type="FunFam" id="1.20.120.1080:FF:000002">
    <property type="entry name" value="Putative ATP-dependent RNA helicase DHX36"/>
    <property type="match status" value="1"/>
</dbReference>
<dbReference type="SMART" id="SM00487">
    <property type="entry name" value="DEXDc"/>
    <property type="match status" value="1"/>
</dbReference>
<comment type="caution">
    <text evidence="15">The sequence shown here is derived from an EMBL/GenBank/DDBJ whole genome shotgun (WGS) entry which is preliminary data.</text>
</comment>
<keyword evidence="5" id="KW-0547">Nucleotide-binding</keyword>
<accession>A0A059J392</accession>
<dbReference type="GO" id="GO:0005524">
    <property type="term" value="F:ATP binding"/>
    <property type="evidence" value="ECO:0007669"/>
    <property type="project" value="UniProtKB-KW"/>
</dbReference>
<dbReference type="HOGENOM" id="CLU_001832_1_3_1"/>
<feature type="region of interest" description="Disordered" evidence="12">
    <location>
        <begin position="1"/>
        <end position="72"/>
    </location>
</feature>
<reference evidence="15 16" key="1">
    <citation type="submission" date="2014-02" db="EMBL/GenBank/DDBJ databases">
        <title>The Genome Sequence of Trichophyton interdigitale MR816.</title>
        <authorList>
            <consortium name="The Broad Institute Genomics Platform"/>
            <person name="Cuomo C.A."/>
            <person name="White T.C."/>
            <person name="Graser Y."/>
            <person name="Martinez-Rossi N."/>
            <person name="Heitman J."/>
            <person name="Young S.K."/>
            <person name="Zeng Q."/>
            <person name="Gargeya S."/>
            <person name="Abouelleil A."/>
            <person name="Alvarado L."/>
            <person name="Chapman S.B."/>
            <person name="Gainer-Dewar J."/>
            <person name="Goldberg J."/>
            <person name="Griggs A."/>
            <person name="Gujja S."/>
            <person name="Hansen M."/>
            <person name="Howarth C."/>
            <person name="Imamovic A."/>
            <person name="Larimer J."/>
            <person name="Martinez D."/>
            <person name="Murphy C."/>
            <person name="Pearson M.D."/>
            <person name="Persinoti G."/>
            <person name="Poon T."/>
            <person name="Priest M."/>
            <person name="Roberts A.D."/>
            <person name="Saif S."/>
            <person name="Shea T.D."/>
            <person name="Sykes S.N."/>
            <person name="Wortman J."/>
            <person name="Nusbaum C."/>
            <person name="Birren B."/>
        </authorList>
    </citation>
    <scope>NUCLEOTIDE SEQUENCE [LARGE SCALE GENOMIC DNA]</scope>
    <source>
        <strain evidence="15 16">MR816</strain>
    </source>
</reference>
<feature type="region of interest" description="Disordered" evidence="12">
    <location>
        <begin position="401"/>
        <end position="426"/>
    </location>
</feature>
<dbReference type="Pfam" id="PF00271">
    <property type="entry name" value="Helicase_C"/>
    <property type="match status" value="1"/>
</dbReference>
<dbReference type="SMART" id="SM00490">
    <property type="entry name" value="HELICc"/>
    <property type="match status" value="1"/>
</dbReference>
<dbReference type="Pfam" id="PF07717">
    <property type="entry name" value="OB_NTP_bind"/>
    <property type="match status" value="1"/>
</dbReference>
<evidence type="ECO:0000259" key="14">
    <source>
        <dbReference type="PROSITE" id="PS51194"/>
    </source>
</evidence>
<dbReference type="Pfam" id="PF21010">
    <property type="entry name" value="HA2_C"/>
    <property type="match status" value="1"/>
</dbReference>
<dbReference type="SUPFAM" id="SSF52540">
    <property type="entry name" value="P-loop containing nucleoside triphosphate hydrolases"/>
    <property type="match status" value="1"/>
</dbReference>
<dbReference type="Pfam" id="PF00270">
    <property type="entry name" value="DEAD"/>
    <property type="match status" value="1"/>
</dbReference>
<protein>
    <recommendedName>
        <fullName evidence="2">RNA helicase</fullName>
        <ecNumber evidence="2">3.6.4.13</ecNumber>
    </recommendedName>
</protein>
<keyword evidence="4" id="KW-0934">Plastid</keyword>
<dbReference type="InterPro" id="IPR001650">
    <property type="entry name" value="Helicase_C-like"/>
</dbReference>
<feature type="domain" description="Helicase ATP-binding" evidence="13">
    <location>
        <begin position="684"/>
        <end position="855"/>
    </location>
</feature>
<dbReference type="FunFam" id="3.40.50.300:FF:000500">
    <property type="entry name" value="ATP-dependent RNA helicase DHX29"/>
    <property type="match status" value="1"/>
</dbReference>
<dbReference type="InterPro" id="IPR011545">
    <property type="entry name" value="DEAD/DEAH_box_helicase_dom"/>
</dbReference>
<dbReference type="GO" id="GO:0003723">
    <property type="term" value="F:RNA binding"/>
    <property type="evidence" value="ECO:0007669"/>
    <property type="project" value="UniProtKB-KW"/>
</dbReference>
<dbReference type="InterPro" id="IPR011709">
    <property type="entry name" value="DEAD-box_helicase_OB_fold"/>
</dbReference>
<name>A0A059J392_TRIIM</name>
<dbReference type="GO" id="GO:0016787">
    <property type="term" value="F:hydrolase activity"/>
    <property type="evidence" value="ECO:0007669"/>
    <property type="project" value="UniProtKB-KW"/>
</dbReference>
<dbReference type="OrthoDB" id="5600252at2759"/>
<keyword evidence="7" id="KW-0347">Helicase</keyword>
<dbReference type="EC" id="3.6.4.13" evidence="2"/>
<keyword evidence="9" id="KW-0694">RNA-binding</keyword>
<sequence length="1469" mass="164801">MAPNKKKKKAASNPARGFATVSVPSKVKPSASSEPVESEEIAHNPEALAEKLPAGDGQNDKAAVQPASHKPELHELTSDELERHLEEAELQAIVDKYGTKCKGDAARYSTKMVAERRLLRPQASQLENVSDWLSPDLLNKILEKEKVEAKKQPVISNKSAEYHGQLGLATEESICVNLWILQLTLLALGFQEVDVHEALKTLLLHGPLEIVSGKDPIQALDLAFYYLALYLDKEKLALYDENKPTEAVGKVVTVGDDSISILSEKLASGSSSPAGPARTSTPSKSTETTSTLLSRPLSPDSEGDGGIHDPEMLIPEFLALRSRLYELDPSIFNKTKSKKGVKQASKQTQDAGQDPAIAIIRRKIARIEQDILFDSHEAEERWAGTLEELRRTTGEILRNTLNLPTSMPGTPRTESHETEVKDTRPEEDEGIFGEMFDSELNDNGSQALFGSQNTSTKLRDFGKPVGINPRKVLDDVCRSRDTNVTLTYHKLSNNAFLHRNAIEISWSKDQDIMFEAPLKDVSYRIAPRSLVIDMTGISAASDVQAESYISTVALFIISSHAWKDNKASIKLSGVWKEVWDEISLEKKEHDDQTDRQVVKTFKGYIQEYEAHIEEDVVLVHNFRQRYGTGDVTPSTEGAPRRYNPDSLSPELQALWHNQSSSSNFQRMATARADLPIWSFRDQVIDALSSHQTIIICGETGSGKSTQIPSFILENELAAGKECKIYVTEPRRISAISLARRVSEELGENKNDIGTNRSLVGYAIRLESKFTASTRLIFATTGIVIRMLERPQDFDSVTHLVLDEVHERTIDGDFLLIVLRRLLSTRHDLKLVLMSATVDAKRFSDYLSGAPILNIPGRMYPVETKYLEDVIELTHYRPDKDDSYTDVTDDTSEDEKSGASEDTTTLKSTLTNYSRQTQSTVLSFDEYRLNYKLITDLLSSIASRPEFIDYSKAILIFMPGLAEIRRLHDEILSIPMFQNGWVIYSLHSSIASEDQEKAFVVPPPGMRKVVIATNIAETGITIPDITAVIDTGKEKVMRFDERRQISKLVEVFVARANAKQRRGRAGRVQEGICFHLFSKYRHDKLLSDQQTPEMLRLSLQDLILRVKICNLGDIEGTLSEAMDPPSSKNIRRAIESLKTVKALTGTETLTPLGKQLAKLPLDVFLGKLILYGAFFKCVDAAVSIAAILSSKSPFLNDINRKSQIEASRKAFERGNSDLLTVYNAYCAWKKHRADKNEFSFCRKNHLSPQALLNIEDVKTQLLVSVADTGLLKLNNEDQLALNRARYTGRKRQFFVAPEQVDINSNNDTIVNSVIAWSFYPRLLIRHGKGWRNVSNNQSVVLHSASVNKHTENPLRWLSYYHIMQSRNRNYNAHETSAVEELAIALCCGDVEFKMYAGIISLDGNRVRFKVRDWKTMLALRVLSTRIREVIAQALKTPKKELSADHKQWLGLFLQVLEAKKKPDSSEYITM</sequence>
<evidence type="ECO:0000313" key="15">
    <source>
        <dbReference type="EMBL" id="KDB22315.1"/>
    </source>
</evidence>
<feature type="region of interest" description="Disordered" evidence="12">
    <location>
        <begin position="266"/>
        <end position="309"/>
    </location>
</feature>
<dbReference type="PANTHER" id="PTHR18934:SF145">
    <property type="entry name" value="ATP-DEPENDENT RNA HELICASE DHX57-RELATED"/>
    <property type="match status" value="1"/>
</dbReference>
<keyword evidence="8" id="KW-0067">ATP-binding</keyword>
<keyword evidence="3" id="KW-0150">Chloroplast</keyword>
<evidence type="ECO:0000256" key="12">
    <source>
        <dbReference type="SAM" id="MobiDB-lite"/>
    </source>
</evidence>
<feature type="compositionally biased region" description="Low complexity" evidence="12">
    <location>
        <begin position="267"/>
        <end position="299"/>
    </location>
</feature>
<evidence type="ECO:0000256" key="10">
    <source>
        <dbReference type="ARBA" id="ARBA00022946"/>
    </source>
</evidence>
<dbReference type="OMA" id="TFPVEMK"/>